<reference evidence="2 3" key="1">
    <citation type="submission" date="2013-07" db="EMBL/GenBank/DDBJ databases">
        <title>The Genome Sequence of Kwoniella mangroviensis CBS10435.</title>
        <authorList>
            <consortium name="The Broad Institute Genome Sequencing Platform"/>
            <person name="Cuomo C."/>
            <person name="Litvintseva A."/>
            <person name="Chen Y."/>
            <person name="Heitman J."/>
            <person name="Sun S."/>
            <person name="Springer D."/>
            <person name="Dromer F."/>
            <person name="Young S.K."/>
            <person name="Zeng Q."/>
            <person name="Gargeya S."/>
            <person name="Fitzgerald M."/>
            <person name="Abouelleil A."/>
            <person name="Alvarado L."/>
            <person name="Berlin A.M."/>
            <person name="Chapman S.B."/>
            <person name="Dewar J."/>
            <person name="Goldberg J."/>
            <person name="Griggs A."/>
            <person name="Gujja S."/>
            <person name="Hansen M."/>
            <person name="Howarth C."/>
            <person name="Imamovic A."/>
            <person name="Larimer J."/>
            <person name="McCowan C."/>
            <person name="Murphy C."/>
            <person name="Pearson M."/>
            <person name="Priest M."/>
            <person name="Roberts A."/>
            <person name="Saif S."/>
            <person name="Shea T."/>
            <person name="Sykes S."/>
            <person name="Wortman J."/>
            <person name="Nusbaum C."/>
            <person name="Birren B."/>
        </authorList>
    </citation>
    <scope>NUCLEOTIDE SEQUENCE [LARGE SCALE GENOMIC DNA]</scope>
    <source>
        <strain evidence="2 3">CBS 10435</strain>
    </source>
</reference>
<name>A0A1B9IJA7_9TREE</name>
<gene>
    <name evidence="2" type="ORF">L486_06477</name>
</gene>
<reference evidence="3" key="2">
    <citation type="submission" date="2013-12" db="EMBL/GenBank/DDBJ databases">
        <title>Evolution of pathogenesis and genome organization in the Tremellales.</title>
        <authorList>
            <person name="Cuomo C."/>
            <person name="Litvintseva A."/>
            <person name="Heitman J."/>
            <person name="Chen Y."/>
            <person name="Sun S."/>
            <person name="Springer D."/>
            <person name="Dromer F."/>
            <person name="Young S."/>
            <person name="Zeng Q."/>
            <person name="Chapman S."/>
            <person name="Gujja S."/>
            <person name="Saif S."/>
            <person name="Birren B."/>
        </authorList>
    </citation>
    <scope>NUCLEOTIDE SEQUENCE [LARGE SCALE GENOMIC DNA]</scope>
    <source>
        <strain evidence="3">CBS 10435</strain>
    </source>
</reference>
<proteinExistence type="predicted"/>
<accession>A0A1B9IJA7</accession>
<dbReference type="Proteomes" id="UP000092583">
    <property type="component" value="Unassembled WGS sequence"/>
</dbReference>
<dbReference type="AlphaFoldDB" id="A0A1B9IJA7"/>
<feature type="region of interest" description="Disordered" evidence="1">
    <location>
        <begin position="36"/>
        <end position="59"/>
    </location>
</feature>
<feature type="compositionally biased region" description="Polar residues" evidence="1">
    <location>
        <begin position="37"/>
        <end position="57"/>
    </location>
</feature>
<keyword evidence="3" id="KW-1185">Reference proteome</keyword>
<protein>
    <submittedName>
        <fullName evidence="2">Uncharacterized protein</fullName>
    </submittedName>
</protein>
<organism evidence="2 3">
    <name type="scientific">Kwoniella mangroviensis CBS 10435</name>
    <dbReference type="NCBI Taxonomy" id="1331196"/>
    <lineage>
        <taxon>Eukaryota</taxon>
        <taxon>Fungi</taxon>
        <taxon>Dikarya</taxon>
        <taxon>Basidiomycota</taxon>
        <taxon>Agaricomycotina</taxon>
        <taxon>Tremellomycetes</taxon>
        <taxon>Tremellales</taxon>
        <taxon>Cryptococcaceae</taxon>
        <taxon>Kwoniella</taxon>
    </lineage>
</organism>
<evidence type="ECO:0000313" key="3">
    <source>
        <dbReference type="Proteomes" id="UP000092583"/>
    </source>
</evidence>
<evidence type="ECO:0000256" key="1">
    <source>
        <dbReference type="SAM" id="MobiDB-lite"/>
    </source>
</evidence>
<dbReference type="EMBL" id="KI669465">
    <property type="protein sequence ID" value="OCF55726.1"/>
    <property type="molecule type" value="Genomic_DNA"/>
</dbReference>
<evidence type="ECO:0000313" key="2">
    <source>
        <dbReference type="EMBL" id="OCF55726.1"/>
    </source>
</evidence>
<sequence length="173" mass="20304">MSGRSDEFLSYHDGLEDYKRRLEWYETILISRKESLPESSSQTQIQTHPNVIGTSDMRSPKIVGSTQFQEGLGETEFGKELREVQDFLFRLTAYSDETSEQLRWSKGLMDRREFDKLFNYTFHRTKSLQISRQSRLVLDPDTKLLEEVTVVNDRKKGRRLKVVATPSIMLFKD</sequence>